<dbReference type="EMBL" id="JABBWK010000009">
    <property type="protein sequence ID" value="KAG1904472.1"/>
    <property type="molecule type" value="Genomic_DNA"/>
</dbReference>
<keyword evidence="2" id="KW-1185">Reference proteome</keyword>
<accession>A0AAD4EEC1</accession>
<organism evidence="1 2">
    <name type="scientific">Suillus fuscotomentosus</name>
    <dbReference type="NCBI Taxonomy" id="1912939"/>
    <lineage>
        <taxon>Eukaryota</taxon>
        <taxon>Fungi</taxon>
        <taxon>Dikarya</taxon>
        <taxon>Basidiomycota</taxon>
        <taxon>Agaricomycotina</taxon>
        <taxon>Agaricomycetes</taxon>
        <taxon>Agaricomycetidae</taxon>
        <taxon>Boletales</taxon>
        <taxon>Suillineae</taxon>
        <taxon>Suillaceae</taxon>
        <taxon>Suillus</taxon>
    </lineage>
</organism>
<proteinExistence type="predicted"/>
<sequence>MGPWSAGPYHTGYYACPFPLEDAPVVGFPIQSSPPSAQKCNLVTTLSPSDRLHHILHSFKHFSWDNPELSPAAIRVAKEVLRFIAKPDRQYECEEFSGVWREEFETIVEFIEDNHNFGLKPRLTYIDSDSTLIVEMPSAVHDAPLTALHSVFTCFLKNLPFDRASINTNVLGNIEASDSLAPDLRVSLQNMRDVAAEVTIPIIGETVFSQHTDVLMDKLQDALDADPSLKMIIMAVVTESQRYSSPAKESPSRMAFMRDGSVRSAKDFISATNVLPTLDAPVIVEGHMWSLVESVTFKVWVRGDEAIDLESCDPDFMAEGTLYPVDNMDPVIDMIQKGVNILREQIISMALAIDPDVDSAALRDPTIKFCVRKDDIITKIAGAMHETAYRRYSAWYAKASKALKRKSAFEQLQPTIGPPATNTRAKTRTKAKQRVPVGVSHVSVRLLRRKET</sequence>
<protein>
    <submittedName>
        <fullName evidence="1">Uncharacterized protein</fullName>
    </submittedName>
</protein>
<gene>
    <name evidence="1" type="ORF">F5891DRAFT_1183888</name>
</gene>
<dbReference type="RefSeq" id="XP_041230047.1">
    <property type="nucleotide sequence ID" value="XM_041366368.1"/>
</dbReference>
<reference evidence="1" key="1">
    <citation type="journal article" date="2020" name="New Phytol.">
        <title>Comparative genomics reveals dynamic genome evolution in host specialist ectomycorrhizal fungi.</title>
        <authorList>
            <person name="Lofgren L.A."/>
            <person name="Nguyen N.H."/>
            <person name="Vilgalys R."/>
            <person name="Ruytinx J."/>
            <person name="Liao H.L."/>
            <person name="Branco S."/>
            <person name="Kuo A."/>
            <person name="LaButti K."/>
            <person name="Lipzen A."/>
            <person name="Andreopoulos W."/>
            <person name="Pangilinan J."/>
            <person name="Riley R."/>
            <person name="Hundley H."/>
            <person name="Na H."/>
            <person name="Barry K."/>
            <person name="Grigoriev I.V."/>
            <person name="Stajich J.E."/>
            <person name="Kennedy P.G."/>
        </authorList>
    </citation>
    <scope>NUCLEOTIDE SEQUENCE</scope>
    <source>
        <strain evidence="1">FC203</strain>
    </source>
</reference>
<dbReference type="Proteomes" id="UP001195769">
    <property type="component" value="Unassembled WGS sequence"/>
</dbReference>
<evidence type="ECO:0000313" key="2">
    <source>
        <dbReference type="Proteomes" id="UP001195769"/>
    </source>
</evidence>
<dbReference type="GeneID" id="64660666"/>
<comment type="caution">
    <text evidence="1">The sequence shown here is derived from an EMBL/GenBank/DDBJ whole genome shotgun (WGS) entry which is preliminary data.</text>
</comment>
<evidence type="ECO:0000313" key="1">
    <source>
        <dbReference type="EMBL" id="KAG1904472.1"/>
    </source>
</evidence>
<dbReference type="AlphaFoldDB" id="A0AAD4EEC1"/>
<name>A0AAD4EEC1_9AGAM</name>